<dbReference type="Gene3D" id="3.30.250.20">
    <property type="entry name" value="L1 transposable element, C-terminal domain"/>
    <property type="match status" value="1"/>
</dbReference>
<protein>
    <submittedName>
        <fullName evidence="1">Uncharacterized protein</fullName>
    </submittedName>
</protein>
<name>A0ABR3NHY4_9TELE</name>
<evidence type="ECO:0000313" key="1">
    <source>
        <dbReference type="EMBL" id="KAL1276308.1"/>
    </source>
</evidence>
<organism evidence="1 2">
    <name type="scientific">Cirrhinus molitorella</name>
    <name type="common">mud carp</name>
    <dbReference type="NCBI Taxonomy" id="172907"/>
    <lineage>
        <taxon>Eukaryota</taxon>
        <taxon>Metazoa</taxon>
        <taxon>Chordata</taxon>
        <taxon>Craniata</taxon>
        <taxon>Vertebrata</taxon>
        <taxon>Euteleostomi</taxon>
        <taxon>Actinopterygii</taxon>
        <taxon>Neopterygii</taxon>
        <taxon>Teleostei</taxon>
        <taxon>Ostariophysi</taxon>
        <taxon>Cypriniformes</taxon>
        <taxon>Cyprinidae</taxon>
        <taxon>Labeoninae</taxon>
        <taxon>Labeonini</taxon>
        <taxon>Cirrhinus</taxon>
    </lineage>
</organism>
<accession>A0ABR3NHY4</accession>
<dbReference type="EMBL" id="JAYMGO010000004">
    <property type="protein sequence ID" value="KAL1276308.1"/>
    <property type="molecule type" value="Genomic_DNA"/>
</dbReference>
<evidence type="ECO:0000313" key="2">
    <source>
        <dbReference type="Proteomes" id="UP001558613"/>
    </source>
</evidence>
<dbReference type="Proteomes" id="UP001558613">
    <property type="component" value="Unassembled WGS sequence"/>
</dbReference>
<comment type="caution">
    <text evidence="1">The sequence shown here is derived from an EMBL/GenBank/DDBJ whole genome shotgun (WGS) entry which is preliminary data.</text>
</comment>
<proteinExistence type="predicted"/>
<gene>
    <name evidence="1" type="ORF">QQF64_035931</name>
</gene>
<reference evidence="1 2" key="1">
    <citation type="submission" date="2023-09" db="EMBL/GenBank/DDBJ databases">
        <authorList>
            <person name="Wang M."/>
        </authorList>
    </citation>
    <scope>NUCLEOTIDE SEQUENCE [LARGE SCALE GENOMIC DNA]</scope>
    <source>
        <strain evidence="1">GT-2023</strain>
        <tissue evidence="1">Liver</tissue>
    </source>
</reference>
<dbReference type="InterPro" id="IPR042566">
    <property type="entry name" value="L1_C"/>
</dbReference>
<dbReference type="InterPro" id="IPR004244">
    <property type="entry name" value="Transposase_22"/>
</dbReference>
<dbReference type="PANTHER" id="PTHR11505">
    <property type="entry name" value="L1 TRANSPOSABLE ELEMENT-RELATED"/>
    <property type="match status" value="1"/>
</dbReference>
<sequence length="287" mass="32456">MSNAKQKNTASQSKKASVASKLASMVAASSQEENQVAEGMVDDSLSMTQLISELAKQREVLKEDMASLILNSVKPLQTSVDALHNMVNSFQSRLTSPEVIVGENFERLVAAESIINSLKAQNSLLMERLDDLENRSRRSNLRILNIPEGSEDGKDPTIFVSEMLAEIMPEVFANPPPKPAAGKPARAFVLCFHRYRDRELTLRWAGQHEVKFKGFTVRVYPDLSNALAKKRAAFNPVKQALYKERIRFTLLYPARLKVTFKEESFIFETPKDANDFYEKQVLTWKEK</sequence>
<keyword evidence="2" id="KW-1185">Reference proteome</keyword>